<organism evidence="1 2">
    <name type="scientific">Desulforamulus putei DSM 12395</name>
    <dbReference type="NCBI Taxonomy" id="1121429"/>
    <lineage>
        <taxon>Bacteria</taxon>
        <taxon>Bacillati</taxon>
        <taxon>Bacillota</taxon>
        <taxon>Clostridia</taxon>
        <taxon>Eubacteriales</taxon>
        <taxon>Peptococcaceae</taxon>
        <taxon>Desulforamulus</taxon>
    </lineage>
</organism>
<dbReference type="STRING" id="1121429.SAMN02745133_01177"/>
<proteinExistence type="predicted"/>
<dbReference type="AlphaFoldDB" id="A0A1M4WGF5"/>
<evidence type="ECO:0000313" key="2">
    <source>
        <dbReference type="Proteomes" id="UP000184148"/>
    </source>
</evidence>
<dbReference type="Proteomes" id="UP000184148">
    <property type="component" value="Unassembled WGS sequence"/>
</dbReference>
<name>A0A1M4WGF5_9FIRM</name>
<protein>
    <submittedName>
        <fullName evidence="1">Uncharacterized protein</fullName>
    </submittedName>
</protein>
<gene>
    <name evidence="1" type="ORF">SAMN02745133_01177</name>
</gene>
<accession>A0A1M4WGF5</accession>
<keyword evidence="2" id="KW-1185">Reference proteome</keyword>
<reference evidence="2" key="1">
    <citation type="submission" date="2016-11" db="EMBL/GenBank/DDBJ databases">
        <authorList>
            <person name="Varghese N."/>
            <person name="Submissions S."/>
        </authorList>
    </citation>
    <scope>NUCLEOTIDE SEQUENCE [LARGE SCALE GENOMIC DNA]</scope>
    <source>
        <strain evidence="2">DSM 12395</strain>
    </source>
</reference>
<sequence>MCGFRFALPEGKRKDPGEERCAQTPGFSGGLYLLGSKTKVIYESI</sequence>
<evidence type="ECO:0000313" key="1">
    <source>
        <dbReference type="EMBL" id="SHE80316.1"/>
    </source>
</evidence>
<dbReference type="EMBL" id="FQUY01000006">
    <property type="protein sequence ID" value="SHE80316.1"/>
    <property type="molecule type" value="Genomic_DNA"/>
</dbReference>